<evidence type="ECO:0000259" key="7">
    <source>
        <dbReference type="PROSITE" id="PS51184"/>
    </source>
</evidence>
<comment type="subcellular location">
    <subcellularLocation>
        <location evidence="5">Nucleus</location>
    </subcellularLocation>
</comment>
<name>A0ABM1BYZ5_LIMPO</name>
<dbReference type="PROSITE" id="PS51184">
    <property type="entry name" value="JMJC"/>
    <property type="match status" value="1"/>
</dbReference>
<dbReference type="RefSeq" id="XP_013791333.1">
    <property type="nucleotide sequence ID" value="XM_013935879.2"/>
</dbReference>
<keyword evidence="5" id="KW-0804">Transcription</keyword>
<evidence type="ECO:0000256" key="1">
    <source>
        <dbReference type="ARBA" id="ARBA00022723"/>
    </source>
</evidence>
<gene>
    <name evidence="9" type="primary">LOC106475182</name>
</gene>
<protein>
    <recommendedName>
        <fullName evidence="5">Bifunctional lysine-specific demethylase and histidyl-hydroxylase</fullName>
        <ecNumber evidence="5">1.14.11.27</ecNumber>
    </recommendedName>
</protein>
<proteinExistence type="inferred from homology"/>
<keyword evidence="2 5" id="KW-0408">Iron</keyword>
<comment type="catalytic activity">
    <reaction evidence="4 5">
        <text>N(6),N(6)-dimethyl-L-lysyl(36)-[histone H3] + 2 2-oxoglutarate + 2 O2 = L-lysyl(36)-[histone H3] + 2 formaldehyde + 2 succinate + 2 CO2</text>
        <dbReference type="Rhea" id="RHEA:42032"/>
        <dbReference type="Rhea" id="RHEA-COMP:9785"/>
        <dbReference type="Rhea" id="RHEA-COMP:9787"/>
        <dbReference type="ChEBI" id="CHEBI:15379"/>
        <dbReference type="ChEBI" id="CHEBI:16526"/>
        <dbReference type="ChEBI" id="CHEBI:16810"/>
        <dbReference type="ChEBI" id="CHEBI:16842"/>
        <dbReference type="ChEBI" id="CHEBI:29969"/>
        <dbReference type="ChEBI" id="CHEBI:30031"/>
        <dbReference type="ChEBI" id="CHEBI:61976"/>
        <dbReference type="EC" id="1.14.11.27"/>
    </reaction>
</comment>
<dbReference type="InterPro" id="IPR039994">
    <property type="entry name" value="NO66-like"/>
</dbReference>
<dbReference type="GeneID" id="106475182"/>
<feature type="region of interest" description="Disordered" evidence="6">
    <location>
        <begin position="19"/>
        <end position="70"/>
    </location>
</feature>
<reference evidence="9" key="1">
    <citation type="submission" date="2025-08" db="UniProtKB">
        <authorList>
            <consortium name="RefSeq"/>
        </authorList>
    </citation>
    <scope>IDENTIFICATION</scope>
    <source>
        <tissue evidence="9">Muscle</tissue>
    </source>
</reference>
<keyword evidence="5" id="KW-0560">Oxidoreductase</keyword>
<evidence type="ECO:0000256" key="6">
    <source>
        <dbReference type="SAM" id="MobiDB-lite"/>
    </source>
</evidence>
<feature type="compositionally biased region" description="Polar residues" evidence="6">
    <location>
        <begin position="24"/>
        <end position="36"/>
    </location>
</feature>
<dbReference type="Proteomes" id="UP000694941">
    <property type="component" value="Unplaced"/>
</dbReference>
<comment type="similarity">
    <text evidence="5">Belongs to the ROX family.</text>
</comment>
<evidence type="ECO:0000256" key="4">
    <source>
        <dbReference type="ARBA" id="ARBA00047915"/>
    </source>
</evidence>
<keyword evidence="5" id="KW-0223">Dioxygenase</keyword>
<keyword evidence="8" id="KW-1185">Reference proteome</keyword>
<feature type="domain" description="JmjC" evidence="7">
    <location>
        <begin position="272"/>
        <end position="356"/>
    </location>
</feature>
<evidence type="ECO:0000256" key="2">
    <source>
        <dbReference type="ARBA" id="ARBA00023004"/>
    </source>
</evidence>
<evidence type="ECO:0000313" key="9">
    <source>
        <dbReference type="RefSeq" id="XP_013791333.1"/>
    </source>
</evidence>
<dbReference type="InterPro" id="IPR003347">
    <property type="entry name" value="JmjC_dom"/>
</dbReference>
<dbReference type="Pfam" id="PF08007">
    <property type="entry name" value="JmjC_2"/>
    <property type="match status" value="1"/>
</dbReference>
<comment type="cofactor">
    <cofactor evidence="5">
        <name>Fe(2+)</name>
        <dbReference type="ChEBI" id="CHEBI:29033"/>
    </cofactor>
    <text evidence="5">Binds 1 Fe(2+) ion per subunit.</text>
</comment>
<feature type="region of interest" description="Disordered" evidence="6">
    <location>
        <begin position="104"/>
        <end position="161"/>
    </location>
</feature>
<comment type="function">
    <text evidence="3">Oxygenase that can act as both a histone lysine demethylase and a ribosomal histidine hydroxylase. Specifically demethylates 'Lys-4' (H3K4me) and 'Lys-36' (H3K36me) of histone H3, thereby playing a central role in histone code.</text>
</comment>
<dbReference type="EC" id="1.14.11.27" evidence="5"/>
<evidence type="ECO:0000256" key="5">
    <source>
        <dbReference type="RuleBase" id="RU366061"/>
    </source>
</evidence>
<sequence>MKVEKISAFSVFKKRRKVEGSSDHVVSNVTPDLSSSSRKRKMAKNRYSTGDITGEEEPSKMNSRLSKNLERQSLSDKTLNNIYQNTDFLLKQSDTQLKKKCSRKALANNHGQKRKSIGKELKEKTTNGAVKKEKAGFKFKEKEPPTHPGSAGAPNLVEPSSDSSHYMYNSASEGKKCFEWVIQPVKPSKFFGELWEKKPLLVKRHNQDYFKNLFSSKDLDRILREKHLQFSKNIDITSYVNGKRETHNPDGRCYAPVVWDFYQNGCSVRLLNPQTYSRTVWKLCSVLQEYFGSFVGANVYLTPAGTQGFAPHYDDIEAFILQLEGKKLWKLYSPRSPSEELPRYSSRKFTLVKTGH</sequence>
<dbReference type="SUPFAM" id="SSF51197">
    <property type="entry name" value="Clavaminate synthase-like"/>
    <property type="match status" value="1"/>
</dbReference>
<evidence type="ECO:0000313" key="8">
    <source>
        <dbReference type="Proteomes" id="UP000694941"/>
    </source>
</evidence>
<accession>A0ABM1BYZ5</accession>
<keyword evidence="5" id="KW-0805">Transcription regulation</keyword>
<organism evidence="8 9">
    <name type="scientific">Limulus polyphemus</name>
    <name type="common">Atlantic horseshoe crab</name>
    <dbReference type="NCBI Taxonomy" id="6850"/>
    <lineage>
        <taxon>Eukaryota</taxon>
        <taxon>Metazoa</taxon>
        <taxon>Ecdysozoa</taxon>
        <taxon>Arthropoda</taxon>
        <taxon>Chelicerata</taxon>
        <taxon>Merostomata</taxon>
        <taxon>Xiphosura</taxon>
        <taxon>Limulidae</taxon>
        <taxon>Limulus</taxon>
    </lineage>
</organism>
<evidence type="ECO:0000256" key="3">
    <source>
        <dbReference type="ARBA" id="ARBA00025670"/>
    </source>
</evidence>
<feature type="compositionally biased region" description="Basic and acidic residues" evidence="6">
    <location>
        <begin position="117"/>
        <end position="145"/>
    </location>
</feature>
<dbReference type="Gene3D" id="2.60.120.650">
    <property type="entry name" value="Cupin"/>
    <property type="match status" value="1"/>
</dbReference>
<dbReference type="PANTHER" id="PTHR13096:SF8">
    <property type="entry name" value="RIBOSOMAL OXYGENASE 1"/>
    <property type="match status" value="1"/>
</dbReference>
<keyword evidence="5" id="KW-0539">Nucleus</keyword>
<keyword evidence="1 5" id="KW-0479">Metal-binding</keyword>
<dbReference type="PANTHER" id="PTHR13096">
    <property type="entry name" value="MINA53 MYC INDUCED NUCLEAR ANTIGEN"/>
    <property type="match status" value="1"/>
</dbReference>